<proteinExistence type="predicted"/>
<dbReference type="EMBL" id="AZBU02000001">
    <property type="protein sequence ID" value="TMS34773.1"/>
    <property type="molecule type" value="Genomic_DNA"/>
</dbReference>
<gene>
    <name evidence="2" type="ORF">L596_002296</name>
</gene>
<accession>A0A4V6YSU8</accession>
<evidence type="ECO:0000313" key="2">
    <source>
        <dbReference type="EMBL" id="TMS34773.1"/>
    </source>
</evidence>
<dbReference type="Proteomes" id="UP000298663">
    <property type="component" value="Chromosome X"/>
</dbReference>
<name>A0A4V6YSU8_STECR</name>
<feature type="compositionally biased region" description="Basic and acidic residues" evidence="1">
    <location>
        <begin position="74"/>
        <end position="86"/>
    </location>
</feature>
<dbReference type="AlphaFoldDB" id="A0A4V6YSU8"/>
<reference evidence="2 3" key="1">
    <citation type="journal article" date="2015" name="Genome Biol.">
        <title>Comparative genomics of Steinernema reveals deeply conserved gene regulatory networks.</title>
        <authorList>
            <person name="Dillman A.R."/>
            <person name="Macchietto M."/>
            <person name="Porter C.F."/>
            <person name="Rogers A."/>
            <person name="Williams B."/>
            <person name="Antoshechkin I."/>
            <person name="Lee M.M."/>
            <person name="Goodwin Z."/>
            <person name="Lu X."/>
            <person name="Lewis E.E."/>
            <person name="Goodrich-Blair H."/>
            <person name="Stock S.P."/>
            <person name="Adams B.J."/>
            <person name="Sternberg P.W."/>
            <person name="Mortazavi A."/>
        </authorList>
    </citation>
    <scope>NUCLEOTIDE SEQUENCE [LARGE SCALE GENOMIC DNA]</scope>
    <source>
        <strain evidence="2 3">ALL</strain>
    </source>
</reference>
<protein>
    <submittedName>
        <fullName evidence="2">Uncharacterized protein</fullName>
    </submittedName>
</protein>
<dbReference type="EMBL" id="CM016762">
    <property type="protein sequence ID" value="TMS34773.1"/>
    <property type="molecule type" value="Genomic_DNA"/>
</dbReference>
<evidence type="ECO:0000313" key="3">
    <source>
        <dbReference type="Proteomes" id="UP000298663"/>
    </source>
</evidence>
<feature type="region of interest" description="Disordered" evidence="1">
    <location>
        <begin position="74"/>
        <end position="99"/>
    </location>
</feature>
<sequence>MDGDVTLVHVEGFFLGCQVLGCEHLRVPASAVSLEPFFKERYAVRSFQRVNSQVATSCMHNGATNCMEVRLRADTSHKKEEEKAETIDGTTENSPEGEKEVQWAVAVPCAVVQEMGASAPVRQPKQARTRPL</sequence>
<comment type="caution">
    <text evidence="2">The sequence shown here is derived from an EMBL/GenBank/DDBJ whole genome shotgun (WGS) entry which is preliminary data.</text>
</comment>
<keyword evidence="3" id="KW-1185">Reference proteome</keyword>
<organism evidence="2 3">
    <name type="scientific">Steinernema carpocapsae</name>
    <name type="common">Entomopathogenic nematode</name>
    <dbReference type="NCBI Taxonomy" id="34508"/>
    <lineage>
        <taxon>Eukaryota</taxon>
        <taxon>Metazoa</taxon>
        <taxon>Ecdysozoa</taxon>
        <taxon>Nematoda</taxon>
        <taxon>Chromadorea</taxon>
        <taxon>Rhabditida</taxon>
        <taxon>Tylenchina</taxon>
        <taxon>Panagrolaimomorpha</taxon>
        <taxon>Strongyloidoidea</taxon>
        <taxon>Steinernematidae</taxon>
        <taxon>Steinernema</taxon>
    </lineage>
</organism>
<evidence type="ECO:0000256" key="1">
    <source>
        <dbReference type="SAM" id="MobiDB-lite"/>
    </source>
</evidence>
<reference evidence="2 3" key="2">
    <citation type="journal article" date="2019" name="G3 (Bethesda)">
        <title>Hybrid Assembly of the Genome of the Entomopathogenic Nematode Steinernema carpocapsae Identifies the X-Chromosome.</title>
        <authorList>
            <person name="Serra L."/>
            <person name="Macchietto M."/>
            <person name="Macias-Munoz A."/>
            <person name="McGill C.J."/>
            <person name="Rodriguez I.M."/>
            <person name="Rodriguez B."/>
            <person name="Murad R."/>
            <person name="Mortazavi A."/>
        </authorList>
    </citation>
    <scope>NUCLEOTIDE SEQUENCE [LARGE SCALE GENOMIC DNA]</scope>
    <source>
        <strain evidence="2 3">ALL</strain>
    </source>
</reference>